<dbReference type="GO" id="GO:0016627">
    <property type="term" value="F:oxidoreductase activity, acting on the CH-CH group of donors"/>
    <property type="evidence" value="ECO:0007669"/>
    <property type="project" value="InterPro"/>
</dbReference>
<evidence type="ECO:0000259" key="8">
    <source>
        <dbReference type="Pfam" id="PF02770"/>
    </source>
</evidence>
<dbReference type="FunFam" id="2.40.110.10:FF:000011">
    <property type="entry name" value="Acyl-CoA dehydrogenase FadE34"/>
    <property type="match status" value="1"/>
</dbReference>
<dbReference type="Pfam" id="PF02770">
    <property type="entry name" value="Acyl-CoA_dh_M"/>
    <property type="match status" value="1"/>
</dbReference>
<dbReference type="Pfam" id="PF02771">
    <property type="entry name" value="Acyl-CoA_dh_N"/>
    <property type="match status" value="1"/>
</dbReference>
<dbReference type="Gene3D" id="1.10.540.10">
    <property type="entry name" value="Acyl-CoA dehydrogenase/oxidase, N-terminal domain"/>
    <property type="match status" value="1"/>
</dbReference>
<dbReference type="InterPro" id="IPR013786">
    <property type="entry name" value="AcylCoA_DH/ox_N"/>
</dbReference>
<keyword evidence="5 6" id="KW-0560">Oxidoreductase</keyword>
<proteinExistence type="inferred from homology"/>
<dbReference type="Pfam" id="PF00441">
    <property type="entry name" value="Acyl-CoA_dh_1"/>
    <property type="match status" value="1"/>
</dbReference>
<keyword evidence="3 6" id="KW-0285">Flavoprotein</keyword>
<sequence length="401" mass="44199">MDLVYGAEYESFRREVRAFLEQAWLPHAGLPRQERRVAEATFRREAITQGYLYRAIPTAFGGSEQAPDVMRGQIIREEFSRLRAPMEVPGVGVGMLVPTLLECGTPWQKQHFIPKTLTGEYLWAQGYSEPNAGSDLASVRTKGVLQGDEWIINGQKVWSTLAQHARFMFAMVRTEPDAPKHQGLSYLLLDLKQPGVTVRPLKQVTGGQEFCEVFFDNARTPADWIVGERGKGWQVSKTTLVHERNSFIGNATTSQALFDKLVDLARNTSLKGGLAIDDPVIRERLLVLEGYVASHVYSSYRQFSMAAHGQTPGIVASMNKLVSTQIGHEVARLARDLMGDDLLLAPPPEGTRGAGPEKWNNQFFGSLGIAIAGGASNIQRNIIAERGLGLPRDASQEGGNP</sequence>
<dbReference type="Gene3D" id="1.20.140.10">
    <property type="entry name" value="Butyryl-CoA Dehydrogenase, subunit A, domain 3"/>
    <property type="match status" value="1"/>
</dbReference>
<evidence type="ECO:0000256" key="2">
    <source>
        <dbReference type="ARBA" id="ARBA00009347"/>
    </source>
</evidence>
<dbReference type="InterPro" id="IPR046373">
    <property type="entry name" value="Acyl-CoA_Oxase/DH_mid-dom_sf"/>
</dbReference>
<dbReference type="PANTHER" id="PTHR43292:SF3">
    <property type="entry name" value="ACYL-COA DEHYDROGENASE FADE29"/>
    <property type="match status" value="1"/>
</dbReference>
<dbReference type="SUPFAM" id="SSF56645">
    <property type="entry name" value="Acyl-CoA dehydrogenase NM domain-like"/>
    <property type="match status" value="1"/>
</dbReference>
<dbReference type="EMBL" id="JARJLR010000246">
    <property type="protein sequence ID" value="MDF3842999.1"/>
    <property type="molecule type" value="Genomic_DNA"/>
</dbReference>
<comment type="cofactor">
    <cofactor evidence="1 6">
        <name>FAD</name>
        <dbReference type="ChEBI" id="CHEBI:57692"/>
    </cofactor>
</comment>
<comment type="similarity">
    <text evidence="2 6">Belongs to the acyl-CoA dehydrogenase family.</text>
</comment>
<keyword evidence="4 6" id="KW-0274">FAD</keyword>
<dbReference type="InterPro" id="IPR006091">
    <property type="entry name" value="Acyl-CoA_Oxase/DH_mid-dom"/>
</dbReference>
<evidence type="ECO:0000256" key="6">
    <source>
        <dbReference type="RuleBase" id="RU362125"/>
    </source>
</evidence>
<dbReference type="Proteomes" id="UP001220662">
    <property type="component" value="Unassembled WGS sequence"/>
</dbReference>
<dbReference type="InterPro" id="IPR009075">
    <property type="entry name" value="AcylCo_DH/oxidase_C"/>
</dbReference>
<dbReference type="SUPFAM" id="SSF47203">
    <property type="entry name" value="Acyl-CoA dehydrogenase C-terminal domain-like"/>
    <property type="match status" value="1"/>
</dbReference>
<dbReference type="InterPro" id="IPR036250">
    <property type="entry name" value="AcylCo_DH-like_C"/>
</dbReference>
<evidence type="ECO:0000256" key="3">
    <source>
        <dbReference type="ARBA" id="ARBA00022630"/>
    </source>
</evidence>
<gene>
    <name evidence="10" type="ORF">P3W55_14905</name>
</gene>
<dbReference type="InterPro" id="IPR009100">
    <property type="entry name" value="AcylCoA_DH/oxidase_NM_dom_sf"/>
</dbReference>
<name>A0AAW6P9Y3_9PSED</name>
<reference evidence="10" key="1">
    <citation type="submission" date="2023-03" db="EMBL/GenBank/DDBJ databases">
        <title>Draft assemblies of triclosan tolerant bacteria isolated from returned activated sludge.</title>
        <authorList>
            <person name="Van Hamelsveld S."/>
        </authorList>
    </citation>
    <scope>NUCLEOTIDE SEQUENCE</scope>
    <source>
        <strain evidence="10">GW210015_S63</strain>
    </source>
</reference>
<protein>
    <submittedName>
        <fullName evidence="10">Acyl-CoA dehydrogenase family protein</fullName>
    </submittedName>
</protein>
<dbReference type="RefSeq" id="WP_276214853.1">
    <property type="nucleotide sequence ID" value="NZ_JARJLR010000246.1"/>
</dbReference>
<feature type="domain" description="Acyl-CoA dehydrogenase/oxidase N-terminal" evidence="9">
    <location>
        <begin position="8"/>
        <end position="120"/>
    </location>
</feature>
<organism evidence="10 11">
    <name type="scientific">Pseudomonas citronellolis</name>
    <dbReference type="NCBI Taxonomy" id="53408"/>
    <lineage>
        <taxon>Bacteria</taxon>
        <taxon>Pseudomonadati</taxon>
        <taxon>Pseudomonadota</taxon>
        <taxon>Gammaproteobacteria</taxon>
        <taxon>Pseudomonadales</taxon>
        <taxon>Pseudomonadaceae</taxon>
        <taxon>Pseudomonas</taxon>
    </lineage>
</organism>
<dbReference type="InterPro" id="IPR052161">
    <property type="entry name" value="Mycobact_Acyl-CoA_DH"/>
</dbReference>
<evidence type="ECO:0000259" key="7">
    <source>
        <dbReference type="Pfam" id="PF00441"/>
    </source>
</evidence>
<comment type="caution">
    <text evidence="10">The sequence shown here is derived from an EMBL/GenBank/DDBJ whole genome shotgun (WGS) entry which is preliminary data.</text>
</comment>
<dbReference type="Gene3D" id="2.40.110.10">
    <property type="entry name" value="Butyryl-CoA Dehydrogenase, subunit A, domain 2"/>
    <property type="match status" value="1"/>
</dbReference>
<evidence type="ECO:0000313" key="10">
    <source>
        <dbReference type="EMBL" id="MDF3842999.1"/>
    </source>
</evidence>
<dbReference type="InterPro" id="IPR037069">
    <property type="entry name" value="AcylCoA_DH/ox_N_sf"/>
</dbReference>
<dbReference type="GO" id="GO:0005886">
    <property type="term" value="C:plasma membrane"/>
    <property type="evidence" value="ECO:0007669"/>
    <property type="project" value="TreeGrafter"/>
</dbReference>
<feature type="domain" description="Acyl-CoA oxidase/dehydrogenase middle" evidence="8">
    <location>
        <begin position="124"/>
        <end position="217"/>
    </location>
</feature>
<evidence type="ECO:0000313" key="11">
    <source>
        <dbReference type="Proteomes" id="UP001220662"/>
    </source>
</evidence>
<feature type="domain" description="Acyl-CoA dehydrogenase/oxidase C-terminal" evidence="7">
    <location>
        <begin position="230"/>
        <end position="387"/>
    </location>
</feature>
<dbReference type="PANTHER" id="PTHR43292">
    <property type="entry name" value="ACYL-COA DEHYDROGENASE"/>
    <property type="match status" value="1"/>
</dbReference>
<dbReference type="AlphaFoldDB" id="A0AAW6P9Y3"/>
<evidence type="ECO:0000259" key="9">
    <source>
        <dbReference type="Pfam" id="PF02771"/>
    </source>
</evidence>
<evidence type="ECO:0000256" key="4">
    <source>
        <dbReference type="ARBA" id="ARBA00022827"/>
    </source>
</evidence>
<dbReference type="GO" id="GO:0050660">
    <property type="term" value="F:flavin adenine dinucleotide binding"/>
    <property type="evidence" value="ECO:0007669"/>
    <property type="project" value="InterPro"/>
</dbReference>
<accession>A0AAW6P9Y3</accession>
<evidence type="ECO:0000256" key="5">
    <source>
        <dbReference type="ARBA" id="ARBA00023002"/>
    </source>
</evidence>
<evidence type="ECO:0000256" key="1">
    <source>
        <dbReference type="ARBA" id="ARBA00001974"/>
    </source>
</evidence>